<gene>
    <name evidence="6" type="ORF">DI623_06305</name>
</gene>
<feature type="chain" id="PRO_5015856467" evidence="4">
    <location>
        <begin position="27"/>
        <end position="331"/>
    </location>
</feature>
<keyword evidence="4" id="KW-0732">Signal</keyword>
<dbReference type="Proteomes" id="UP000249066">
    <property type="component" value="Unassembled WGS sequence"/>
</dbReference>
<keyword evidence="3" id="KW-0472">Membrane</keyword>
<accession>A0A2W5A7H4</accession>
<dbReference type="AlphaFoldDB" id="A0A2W5A7H4"/>
<sequence length="331" mass="35060">MNGFLTTRIAAIAIAAAAVTPAAVEAAGLDLSTYQVSLVRGLQFDEASGVTYNWDRNSLMVVGDEGTAMEFTTSGDRYSGVFDYLGVSTYNDLEIAAYVGNGQYVFGNERTMRASLVGVDQVNMVDMGGGLTRYFFTPPVEAQSYSFSGGVNVGNIGLEGITYDPITGGFFAVKENNPQAIYFVDQIAPNATRTTPFDVASLGLQTLSDIMALSNNPNYAGADFYSNLLILSQSSQKLLEVTRTGELVSSFDLSNIFGDASRVTVIEGVTIDHAGNIYLVAELGGDPSSLIVLSRANAGVPEPATWAMLIAGFGLVGGAMRRRARTTVSFA</sequence>
<organism evidence="6 7">
    <name type="scientific">Sphingomonas sanxanigenens</name>
    <dbReference type="NCBI Taxonomy" id="397260"/>
    <lineage>
        <taxon>Bacteria</taxon>
        <taxon>Pseudomonadati</taxon>
        <taxon>Pseudomonadota</taxon>
        <taxon>Alphaproteobacteria</taxon>
        <taxon>Sphingomonadales</taxon>
        <taxon>Sphingomonadaceae</taxon>
        <taxon>Sphingomonas</taxon>
    </lineage>
</organism>
<comment type="subcellular location">
    <subcellularLocation>
        <location evidence="1">Cell membrane</location>
    </subcellularLocation>
</comment>
<evidence type="ECO:0000256" key="3">
    <source>
        <dbReference type="ARBA" id="ARBA00023136"/>
    </source>
</evidence>
<comment type="caution">
    <text evidence="6">The sequence shown here is derived from an EMBL/GenBank/DDBJ whole genome shotgun (WGS) entry which is preliminary data.</text>
</comment>
<name>A0A2W5A7H4_9SPHN</name>
<evidence type="ECO:0000259" key="5">
    <source>
        <dbReference type="Pfam" id="PF07589"/>
    </source>
</evidence>
<dbReference type="SUPFAM" id="SSF50956">
    <property type="entry name" value="Thermostable phytase (3-phytase)"/>
    <property type="match status" value="1"/>
</dbReference>
<dbReference type="NCBIfam" id="NF035944">
    <property type="entry name" value="PEPxxWA-CTERM"/>
    <property type="match status" value="1"/>
</dbReference>
<evidence type="ECO:0000256" key="1">
    <source>
        <dbReference type="ARBA" id="ARBA00004236"/>
    </source>
</evidence>
<dbReference type="EMBL" id="QFNN01000025">
    <property type="protein sequence ID" value="PZO90580.1"/>
    <property type="molecule type" value="Genomic_DNA"/>
</dbReference>
<dbReference type="NCBIfam" id="TIGR02595">
    <property type="entry name" value="PEP_CTERM"/>
    <property type="match status" value="1"/>
</dbReference>
<dbReference type="Pfam" id="PF07589">
    <property type="entry name" value="PEP-CTERM"/>
    <property type="match status" value="1"/>
</dbReference>
<evidence type="ECO:0000256" key="2">
    <source>
        <dbReference type="ARBA" id="ARBA00022475"/>
    </source>
</evidence>
<dbReference type="InterPro" id="IPR013424">
    <property type="entry name" value="Ice-binding_C"/>
</dbReference>
<dbReference type="Pfam" id="PF06977">
    <property type="entry name" value="SdiA-regulated"/>
    <property type="match status" value="1"/>
</dbReference>
<evidence type="ECO:0000256" key="4">
    <source>
        <dbReference type="SAM" id="SignalP"/>
    </source>
</evidence>
<keyword evidence="2" id="KW-1003">Cell membrane</keyword>
<protein>
    <submittedName>
        <fullName evidence="6">PEP-CTERM sorting domain-containing protein</fullName>
    </submittedName>
</protein>
<dbReference type="InterPro" id="IPR009722">
    <property type="entry name" value="YjiK/CarP"/>
</dbReference>
<proteinExistence type="predicted"/>
<reference evidence="6 7" key="1">
    <citation type="submission" date="2017-08" db="EMBL/GenBank/DDBJ databases">
        <title>Infants hospitalized years apart are colonized by the same room-sourced microbial strains.</title>
        <authorList>
            <person name="Brooks B."/>
            <person name="Olm M.R."/>
            <person name="Firek B.A."/>
            <person name="Baker R."/>
            <person name="Thomas B.C."/>
            <person name="Morowitz M.J."/>
            <person name="Banfield J.F."/>
        </authorList>
    </citation>
    <scope>NUCLEOTIDE SEQUENCE [LARGE SCALE GENOMIC DNA]</scope>
    <source>
        <strain evidence="6">S2_018_000_R2_101</strain>
    </source>
</reference>
<feature type="signal peptide" evidence="4">
    <location>
        <begin position="1"/>
        <end position="26"/>
    </location>
</feature>
<dbReference type="GO" id="GO:0005886">
    <property type="term" value="C:plasma membrane"/>
    <property type="evidence" value="ECO:0007669"/>
    <property type="project" value="UniProtKB-SubCell"/>
</dbReference>
<feature type="domain" description="Ice-binding protein C-terminal" evidence="5">
    <location>
        <begin position="300"/>
        <end position="323"/>
    </location>
</feature>
<evidence type="ECO:0000313" key="6">
    <source>
        <dbReference type="EMBL" id="PZO90580.1"/>
    </source>
</evidence>
<evidence type="ECO:0000313" key="7">
    <source>
        <dbReference type="Proteomes" id="UP000249066"/>
    </source>
</evidence>